<dbReference type="OrthoDB" id="444135at2759"/>
<evidence type="ECO:0000313" key="3">
    <source>
        <dbReference type="Proteomes" id="UP000051574"/>
    </source>
</evidence>
<dbReference type="InterPro" id="IPR055189">
    <property type="entry name" value="RM44_endonuclase"/>
</dbReference>
<dbReference type="EMBL" id="LJIG01022606">
    <property type="protein sequence ID" value="KRT79671.1"/>
    <property type="molecule type" value="Genomic_DNA"/>
</dbReference>
<feature type="non-terminal residue" evidence="2">
    <location>
        <position position="110"/>
    </location>
</feature>
<dbReference type="Proteomes" id="UP000051574">
    <property type="component" value="Unassembled WGS sequence"/>
</dbReference>
<accession>A0A0T6AYI8</accession>
<organism evidence="2 3">
    <name type="scientific">Oryctes borbonicus</name>
    <dbReference type="NCBI Taxonomy" id="1629725"/>
    <lineage>
        <taxon>Eukaryota</taxon>
        <taxon>Metazoa</taxon>
        <taxon>Ecdysozoa</taxon>
        <taxon>Arthropoda</taxon>
        <taxon>Hexapoda</taxon>
        <taxon>Insecta</taxon>
        <taxon>Pterygota</taxon>
        <taxon>Neoptera</taxon>
        <taxon>Endopterygota</taxon>
        <taxon>Coleoptera</taxon>
        <taxon>Polyphaga</taxon>
        <taxon>Scarabaeiformia</taxon>
        <taxon>Scarabaeidae</taxon>
        <taxon>Dynastinae</taxon>
        <taxon>Oryctes</taxon>
    </lineage>
</organism>
<dbReference type="AlphaFoldDB" id="A0A0T6AYI8"/>
<dbReference type="Pfam" id="PF22935">
    <property type="entry name" value="RM44_endonuclase"/>
    <property type="match status" value="1"/>
</dbReference>
<gene>
    <name evidence="2" type="ORF">AMK59_8804</name>
</gene>
<proteinExistence type="predicted"/>
<comment type="caution">
    <text evidence="2">The sequence shown here is derived from an EMBL/GenBank/DDBJ whole genome shotgun (WGS) entry which is preliminary data.</text>
</comment>
<keyword evidence="3" id="KW-1185">Reference proteome</keyword>
<reference evidence="2 3" key="1">
    <citation type="submission" date="2015-09" db="EMBL/GenBank/DDBJ databases">
        <title>Draft genome of the scarab beetle Oryctes borbonicus.</title>
        <authorList>
            <person name="Meyer J.M."/>
            <person name="Markov G.V."/>
            <person name="Baskaran P."/>
            <person name="Herrmann M."/>
            <person name="Sommer R.J."/>
            <person name="Roedelsperger C."/>
        </authorList>
    </citation>
    <scope>NUCLEOTIDE SEQUENCE [LARGE SCALE GENOMIC DNA]</scope>
    <source>
        <strain evidence="2">OB123</strain>
        <tissue evidence="2">Whole animal</tissue>
    </source>
</reference>
<feature type="domain" description="Large ribosomal subunit protein mL44 endonuclease" evidence="1">
    <location>
        <begin position="62"/>
        <end position="99"/>
    </location>
</feature>
<name>A0A0T6AYI8_9SCAR</name>
<evidence type="ECO:0000313" key="2">
    <source>
        <dbReference type="EMBL" id="KRT79671.1"/>
    </source>
</evidence>
<evidence type="ECO:0000259" key="1">
    <source>
        <dbReference type="Pfam" id="PF22935"/>
    </source>
</evidence>
<protein>
    <recommendedName>
        <fullName evidence="1">Large ribosomal subunit protein mL44 endonuclease domain-containing protein</fullName>
    </recommendedName>
</protein>
<sequence length="110" mass="13015">MYKQIFNPIVKQCLKASALSIQSTERRYIKRWVAPTLHELQRRRDKIGPPKPEPRSSYLEWNYDAEIFAFGKRLGEEFKEDVLRRALTHRSYVKSQGDNVQVEDNSAFIE</sequence>